<keyword evidence="1" id="KW-1185">Reference proteome</keyword>
<dbReference type="PANTHER" id="PTHR14938:SF2">
    <property type="entry name" value="HCLS1-ASSOCIATED PROTEIN X-1"/>
    <property type="match status" value="1"/>
</dbReference>
<name>A0A6J1X1Z4_GALME</name>
<evidence type="ECO:0000313" key="1">
    <source>
        <dbReference type="Proteomes" id="UP001652740"/>
    </source>
</evidence>
<sequence>MATNTLMDRLRTFFGLWQEPPRNDFRNPIWGTDDDDDGDELYTRQQIKPYDPNDVHREFSRQINEMFRSFGNIFDDMKSFFQDDHFEDFAGFADIPSEPENFNSKSIRDYYLKPGYHNQKHEEPKDMDLDGKISSNEISGLLKQKDDKRDHSSLVPFSGNMIPGRSFCKTVITTSVTKPDGTVETRRIIKNGNDVVEETVTSTGPTDSRGPYNTNSDSFAPTGFIYNHVMTELSSLFKNFY</sequence>
<dbReference type="KEGG" id="gmw:113518816"/>
<dbReference type="GO" id="GO:0015629">
    <property type="term" value="C:actin cytoskeleton"/>
    <property type="evidence" value="ECO:0007669"/>
    <property type="project" value="TreeGrafter"/>
</dbReference>
<dbReference type="PANTHER" id="PTHR14938">
    <property type="entry name" value="HCLS1-ASSOCIATED PROTEIN X-1"/>
    <property type="match status" value="1"/>
</dbReference>
<gene>
    <name evidence="2" type="primary">LOC113518816</name>
</gene>
<dbReference type="InParanoid" id="A0A6J1X1Z4"/>
<dbReference type="GO" id="GO:0016529">
    <property type="term" value="C:sarcoplasmic reticulum"/>
    <property type="evidence" value="ECO:0007669"/>
    <property type="project" value="TreeGrafter"/>
</dbReference>
<organism evidence="1 2">
    <name type="scientific">Galleria mellonella</name>
    <name type="common">Greater wax moth</name>
    <dbReference type="NCBI Taxonomy" id="7137"/>
    <lineage>
        <taxon>Eukaryota</taxon>
        <taxon>Metazoa</taxon>
        <taxon>Ecdysozoa</taxon>
        <taxon>Arthropoda</taxon>
        <taxon>Hexapoda</taxon>
        <taxon>Insecta</taxon>
        <taxon>Pterygota</taxon>
        <taxon>Neoptera</taxon>
        <taxon>Endopterygota</taxon>
        <taxon>Lepidoptera</taxon>
        <taxon>Glossata</taxon>
        <taxon>Ditrysia</taxon>
        <taxon>Pyraloidea</taxon>
        <taxon>Pyralidae</taxon>
        <taxon>Galleriinae</taxon>
        <taxon>Galleria</taxon>
    </lineage>
</organism>
<dbReference type="GeneID" id="113518816"/>
<dbReference type="Proteomes" id="UP001652740">
    <property type="component" value="Unplaced"/>
</dbReference>
<dbReference type="GO" id="GO:0043066">
    <property type="term" value="P:negative regulation of apoptotic process"/>
    <property type="evidence" value="ECO:0007669"/>
    <property type="project" value="InterPro"/>
</dbReference>
<dbReference type="RefSeq" id="XP_026759616.2">
    <property type="nucleotide sequence ID" value="XM_026903815.3"/>
</dbReference>
<dbReference type="GO" id="GO:0005739">
    <property type="term" value="C:mitochondrion"/>
    <property type="evidence" value="ECO:0007669"/>
    <property type="project" value="TreeGrafter"/>
</dbReference>
<dbReference type="GO" id="GO:0030833">
    <property type="term" value="P:regulation of actin filament polymerization"/>
    <property type="evidence" value="ECO:0007669"/>
    <property type="project" value="TreeGrafter"/>
</dbReference>
<dbReference type="InterPro" id="IPR017248">
    <property type="entry name" value="HAX-1"/>
</dbReference>
<dbReference type="GO" id="GO:0016324">
    <property type="term" value="C:apical plasma membrane"/>
    <property type="evidence" value="ECO:0007669"/>
    <property type="project" value="TreeGrafter"/>
</dbReference>
<reference evidence="2" key="1">
    <citation type="submission" date="2025-08" db="UniProtKB">
        <authorList>
            <consortium name="RefSeq"/>
        </authorList>
    </citation>
    <scope>IDENTIFICATION</scope>
    <source>
        <tissue evidence="2">Whole larvae</tissue>
    </source>
</reference>
<evidence type="ECO:0000313" key="2">
    <source>
        <dbReference type="RefSeq" id="XP_026759616.2"/>
    </source>
</evidence>
<accession>A0A6J1X1Z4</accession>
<dbReference type="GO" id="GO:0030136">
    <property type="term" value="C:clathrin-coated vesicle"/>
    <property type="evidence" value="ECO:0007669"/>
    <property type="project" value="TreeGrafter"/>
</dbReference>
<proteinExistence type="predicted"/>
<protein>
    <submittedName>
        <fullName evidence="2">Uncharacterized protein LOC113518816</fullName>
    </submittedName>
</protein>
<dbReference type="AlphaFoldDB" id="A0A6J1X1Z4"/>